<dbReference type="PANTHER" id="PTHR11008:SF9">
    <property type="entry name" value="PROTEIN TAKEOUT-LIKE PROTEIN"/>
    <property type="match status" value="1"/>
</dbReference>
<dbReference type="PROSITE" id="PS51257">
    <property type="entry name" value="PROKAR_LIPOPROTEIN"/>
    <property type="match status" value="1"/>
</dbReference>
<evidence type="ECO:0000313" key="3">
    <source>
        <dbReference type="RefSeq" id="XP_018011853.2"/>
    </source>
</evidence>
<feature type="signal peptide" evidence="1">
    <location>
        <begin position="1"/>
        <end position="23"/>
    </location>
</feature>
<feature type="chain" id="PRO_5037643094" evidence="1">
    <location>
        <begin position="24"/>
        <end position="418"/>
    </location>
</feature>
<organism evidence="2 3">
    <name type="scientific">Hyalella azteca</name>
    <name type="common">Amphipod</name>
    <dbReference type="NCBI Taxonomy" id="294128"/>
    <lineage>
        <taxon>Eukaryota</taxon>
        <taxon>Metazoa</taxon>
        <taxon>Ecdysozoa</taxon>
        <taxon>Arthropoda</taxon>
        <taxon>Crustacea</taxon>
        <taxon>Multicrustacea</taxon>
        <taxon>Malacostraca</taxon>
        <taxon>Eumalacostraca</taxon>
        <taxon>Peracarida</taxon>
        <taxon>Amphipoda</taxon>
        <taxon>Senticaudata</taxon>
        <taxon>Talitrida</taxon>
        <taxon>Talitroidea</taxon>
        <taxon>Hyalellidae</taxon>
        <taxon>Hyalella</taxon>
    </lineage>
</organism>
<dbReference type="OMA" id="MSTIWIE"/>
<dbReference type="InterPro" id="IPR020234">
    <property type="entry name" value="Mite_allergen_group-7"/>
</dbReference>
<evidence type="ECO:0000313" key="2">
    <source>
        <dbReference type="Proteomes" id="UP000694843"/>
    </source>
</evidence>
<dbReference type="KEGG" id="hazt:108669081"/>
<dbReference type="RefSeq" id="XP_018011853.2">
    <property type="nucleotide sequence ID" value="XM_018156364.2"/>
</dbReference>
<protein>
    <submittedName>
        <fullName evidence="3">Uncharacterized protein LOC108669081</fullName>
    </submittedName>
</protein>
<accession>A0A8B7NE23</accession>
<proteinExistence type="predicted"/>
<evidence type="ECO:0000256" key="1">
    <source>
        <dbReference type="SAM" id="SignalP"/>
    </source>
</evidence>
<dbReference type="InterPro" id="IPR010562">
    <property type="entry name" value="Haemolymph_juvenile_hormone-bd"/>
</dbReference>
<dbReference type="SMART" id="SM00700">
    <property type="entry name" value="JHBP"/>
    <property type="match status" value="1"/>
</dbReference>
<keyword evidence="2" id="KW-1185">Reference proteome</keyword>
<dbReference type="Gene3D" id="3.15.10.50">
    <property type="match status" value="1"/>
</dbReference>
<dbReference type="Proteomes" id="UP000694843">
    <property type="component" value="Unplaced"/>
</dbReference>
<gene>
    <name evidence="3" type="primary">LOC108669081</name>
</gene>
<dbReference type="Pfam" id="PF16984">
    <property type="entry name" value="Grp7_allergen"/>
    <property type="match status" value="1"/>
</dbReference>
<dbReference type="AlphaFoldDB" id="A0A8B7NE23"/>
<dbReference type="GeneID" id="108669081"/>
<sequence>MALSRGWLLLMLLASCCCCPSMSQVLPGCIDPPADGAIAQVVVDALEAMRPYFLTGIPSLGVPLLDPMGPLPSIAFNVDTEALVLAGTVNETVVRNLAQFIICQVNVSVGLKPKFYVEFRLENFHVDGLYDVDGLAVSLFPIFGNGNYTLDTYQSGFSGSATVNYNVLQDRLSISDLVLDVFFEDIELVLECILGCGQMADFMNGFLSEIVSGIPEQEMLRDMGNANAYMDMVMANTAQLILDTGMEPLQLPNSHLDLGSDNSADLWNGTLAGLSTVRRSGTATVDTVVDWLFLYANVAVGPLEAHYQGTVTDSDGTSDFFEAWLSLDVADVYITARADLHSLIFDLDQFVISELGPVGVDIQGLGVLGWLTSSLTEVLTNHFLDDIQSALSEQLASAIQTVLNENPWPANAAENLKL</sequence>
<keyword evidence="1" id="KW-0732">Signal</keyword>
<dbReference type="Gene3D" id="3.15.10.30">
    <property type="entry name" value="Haemolymph juvenile hormone binding protein"/>
    <property type="match status" value="1"/>
</dbReference>
<dbReference type="PANTHER" id="PTHR11008">
    <property type="entry name" value="PROTEIN TAKEOUT-LIKE PROTEIN"/>
    <property type="match status" value="1"/>
</dbReference>
<dbReference type="OrthoDB" id="6380971at2759"/>
<dbReference type="InterPro" id="IPR038606">
    <property type="entry name" value="To_sf"/>
</dbReference>
<dbReference type="Pfam" id="PF06585">
    <property type="entry name" value="JHBP"/>
    <property type="match status" value="1"/>
</dbReference>
<reference evidence="3" key="1">
    <citation type="submission" date="2025-08" db="UniProtKB">
        <authorList>
            <consortium name="RefSeq"/>
        </authorList>
    </citation>
    <scope>IDENTIFICATION</scope>
    <source>
        <tissue evidence="3">Whole organism</tissue>
    </source>
</reference>
<dbReference type="InterPro" id="IPR038602">
    <property type="entry name" value="Mite_allergen_7_sf"/>
</dbReference>
<name>A0A8B7NE23_HYAAZ</name>